<protein>
    <submittedName>
        <fullName evidence="6">TBK1 binding protein 1</fullName>
    </submittedName>
</protein>
<dbReference type="AlphaFoldDB" id="A0A8B9BMK2"/>
<feature type="compositionally biased region" description="Basic and acidic residues" evidence="4">
    <location>
        <begin position="368"/>
        <end position="377"/>
    </location>
</feature>
<keyword evidence="7" id="KW-1185">Reference proteome</keyword>
<evidence type="ECO:0000256" key="3">
    <source>
        <dbReference type="SAM" id="Coils"/>
    </source>
</evidence>
<gene>
    <name evidence="6" type="primary">TBKBP1</name>
</gene>
<feature type="domain" description="Tbk1/Ikki binding" evidence="5">
    <location>
        <begin position="411"/>
        <end position="465"/>
    </location>
</feature>
<evidence type="ECO:0000256" key="1">
    <source>
        <dbReference type="ARBA" id="ARBA00022553"/>
    </source>
</evidence>
<reference evidence="6" key="2">
    <citation type="submission" date="2025-09" db="UniProtKB">
        <authorList>
            <consortium name="Ensembl"/>
        </authorList>
    </citation>
    <scope>IDENTIFICATION</scope>
</reference>
<feature type="compositionally biased region" description="Pro residues" evidence="4">
    <location>
        <begin position="475"/>
        <end position="485"/>
    </location>
</feature>
<dbReference type="GO" id="GO:0005737">
    <property type="term" value="C:cytoplasm"/>
    <property type="evidence" value="ECO:0007669"/>
    <property type="project" value="TreeGrafter"/>
</dbReference>
<evidence type="ECO:0000313" key="7">
    <source>
        <dbReference type="Proteomes" id="UP000694426"/>
    </source>
</evidence>
<evidence type="ECO:0000313" key="6">
    <source>
        <dbReference type="Ensembl" id="ENSABRP00000006501.1"/>
    </source>
</evidence>
<evidence type="ECO:0000259" key="5">
    <source>
        <dbReference type="Pfam" id="PF12845"/>
    </source>
</evidence>
<feature type="coiled-coil region" evidence="3">
    <location>
        <begin position="126"/>
        <end position="232"/>
    </location>
</feature>
<feature type="region of interest" description="Disordered" evidence="4">
    <location>
        <begin position="368"/>
        <end position="399"/>
    </location>
</feature>
<feature type="region of interest" description="Disordered" evidence="4">
    <location>
        <begin position="273"/>
        <end position="300"/>
    </location>
</feature>
<feature type="compositionally biased region" description="Low complexity" evidence="4">
    <location>
        <begin position="498"/>
        <end position="514"/>
    </location>
</feature>
<accession>A0A8B9BMK2</accession>
<feature type="region of interest" description="Disordered" evidence="4">
    <location>
        <begin position="452"/>
        <end position="576"/>
    </location>
</feature>
<dbReference type="InterPro" id="IPR024581">
    <property type="entry name" value="TBD"/>
</dbReference>
<dbReference type="PANTHER" id="PTHR14432">
    <property type="entry name" value="PROSAPIP2 PROTEIN/5-AZACYTIDINE INDUCED GENE 2"/>
    <property type="match status" value="1"/>
</dbReference>
<proteinExistence type="predicted"/>
<feature type="compositionally biased region" description="Pro residues" evidence="4">
    <location>
        <begin position="285"/>
        <end position="294"/>
    </location>
</feature>
<keyword evidence="2 3" id="KW-0175">Coiled coil</keyword>
<sequence length="743" mass="80912">MPAPALLPKHLGVSLIPCSLPSVGRRGDTWPVSPRCRDLSPPACPAALQLQGRLSCCGRVCPRLTPGCSRPPRQDSRGAMDSMFEDDISILTQEALGPDEDWLDSPNTDLSGEMCSASHFALITAYDDIKNRLTGLERENSTLKRRLKMYEVKYPLIGEFGEEHIFSVYEAKETSLLKSEKASLQQQLNQFQHELQKSKEREEQLDEMIQAYEKLCVEKADLESELGEMRALVETHLSRIRSLEQQLRQRDGGAFPGLGAPLPGQEVPFLSLHPNPALSHGEPPSHAPRLPPGGQPLAGPPAAVVLSRALPAVLDRPAGWPSRGLEAPGRLEAELEAARQEAQRAQHREEHLKAECERLQAELKHLQDTREQVRRGQDAAVGTRDGGRGLTDVPCPQEQSERDMAWVKKMGDDQVNLALAYTELTEELCRLRNLSSLQSQILRALLQEKSLNGGQRHSPLSQCHSPAQQRRSPAPQCPSPAPGRSPAPQCQSPALQRRSPAPQCQSPAQQRRSPAPGPCQSPAQQRRSPVPTSSPSPAQQRRSPAPPPCPSPASVSPHRLPGERMELGYAKPSSRHIKAGFQGRRSYSEVSNVALYQQSRSLWLQPEASTLPKHRPYGEVYLGGTGAPLSAREPFEEHVRFEKQSSDEEDWAVPSPPSPEVGAVRCASFCAGFPIPDAAAHRAAAAYARTEHAQSWPSINVRGTPARPRARGGGWGQAGAGTPPPGSPAACLGSPRGSPARAQ</sequence>
<dbReference type="Proteomes" id="UP000694426">
    <property type="component" value="Unplaced"/>
</dbReference>
<reference evidence="6" key="1">
    <citation type="submission" date="2025-08" db="UniProtKB">
        <authorList>
            <consortium name="Ensembl"/>
        </authorList>
    </citation>
    <scope>IDENTIFICATION</scope>
</reference>
<dbReference type="PANTHER" id="PTHR14432:SF2">
    <property type="entry name" value="TANK-BINDING KINASE 1-BINDING PROTEIN 1"/>
    <property type="match status" value="1"/>
</dbReference>
<feature type="compositionally biased region" description="Polar residues" evidence="4">
    <location>
        <begin position="452"/>
        <end position="471"/>
    </location>
</feature>
<feature type="region of interest" description="Disordered" evidence="4">
    <location>
        <begin position="690"/>
        <end position="743"/>
    </location>
</feature>
<dbReference type="InterPro" id="IPR051891">
    <property type="entry name" value="TBK1-IKBKE_adapters"/>
</dbReference>
<dbReference type="Ensembl" id="ENSABRT00000009342.1">
    <property type="protein sequence ID" value="ENSABRP00000006501.1"/>
    <property type="gene ID" value="ENSABRG00000005955.1"/>
</dbReference>
<organism evidence="6 7">
    <name type="scientific">Anser brachyrhynchus</name>
    <name type="common">Pink-footed goose</name>
    <dbReference type="NCBI Taxonomy" id="132585"/>
    <lineage>
        <taxon>Eukaryota</taxon>
        <taxon>Metazoa</taxon>
        <taxon>Chordata</taxon>
        <taxon>Craniata</taxon>
        <taxon>Vertebrata</taxon>
        <taxon>Euteleostomi</taxon>
        <taxon>Archelosauria</taxon>
        <taxon>Archosauria</taxon>
        <taxon>Dinosauria</taxon>
        <taxon>Saurischia</taxon>
        <taxon>Theropoda</taxon>
        <taxon>Coelurosauria</taxon>
        <taxon>Aves</taxon>
        <taxon>Neognathae</taxon>
        <taxon>Galloanserae</taxon>
        <taxon>Anseriformes</taxon>
        <taxon>Anatidae</taxon>
        <taxon>Anserinae</taxon>
        <taxon>Anser</taxon>
    </lineage>
</organism>
<evidence type="ECO:0000256" key="2">
    <source>
        <dbReference type="ARBA" id="ARBA00023054"/>
    </source>
</evidence>
<dbReference type="GeneTree" id="ENSGT00940000153704"/>
<keyword evidence="1" id="KW-0597">Phosphoprotein</keyword>
<dbReference type="Pfam" id="PF12845">
    <property type="entry name" value="TBD"/>
    <property type="match status" value="1"/>
</dbReference>
<evidence type="ECO:0000256" key="4">
    <source>
        <dbReference type="SAM" id="MobiDB-lite"/>
    </source>
</evidence>
<name>A0A8B9BMK2_9AVES</name>
<feature type="compositionally biased region" description="Low complexity" evidence="4">
    <location>
        <begin position="524"/>
        <end position="543"/>
    </location>
</feature>